<dbReference type="InterPro" id="IPR001254">
    <property type="entry name" value="Trypsin_dom"/>
</dbReference>
<dbReference type="AlphaFoldDB" id="A0A915JZ61"/>
<keyword evidence="2" id="KW-1185">Reference proteome</keyword>
<dbReference type="InterPro" id="IPR009003">
    <property type="entry name" value="Peptidase_S1_PA"/>
</dbReference>
<dbReference type="Proteomes" id="UP000887565">
    <property type="component" value="Unplaced"/>
</dbReference>
<name>A0A915JZ61_ROMCU</name>
<accession>A0A915JZ61</accession>
<feature type="domain" description="Peptidase S1" evidence="1">
    <location>
        <begin position="2"/>
        <end position="164"/>
    </location>
</feature>
<evidence type="ECO:0000259" key="1">
    <source>
        <dbReference type="Pfam" id="PF00089"/>
    </source>
</evidence>
<proteinExistence type="predicted"/>
<dbReference type="WBParaSite" id="nRc.2.0.1.t31349-RA">
    <property type="protein sequence ID" value="nRc.2.0.1.t31349-RA"/>
    <property type="gene ID" value="nRc.2.0.1.g31349"/>
</dbReference>
<protein>
    <submittedName>
        <fullName evidence="3">Peptidase S1 domain-containing protein</fullName>
    </submittedName>
</protein>
<dbReference type="GO" id="GO:0004252">
    <property type="term" value="F:serine-type endopeptidase activity"/>
    <property type="evidence" value="ECO:0007669"/>
    <property type="project" value="InterPro"/>
</dbReference>
<organism evidence="2 3">
    <name type="scientific">Romanomermis culicivorax</name>
    <name type="common">Nematode worm</name>
    <dbReference type="NCBI Taxonomy" id="13658"/>
    <lineage>
        <taxon>Eukaryota</taxon>
        <taxon>Metazoa</taxon>
        <taxon>Ecdysozoa</taxon>
        <taxon>Nematoda</taxon>
        <taxon>Enoplea</taxon>
        <taxon>Dorylaimia</taxon>
        <taxon>Mermithida</taxon>
        <taxon>Mermithoidea</taxon>
        <taxon>Mermithidae</taxon>
        <taxon>Romanomermis</taxon>
    </lineage>
</organism>
<dbReference type="Pfam" id="PF00089">
    <property type="entry name" value="Trypsin"/>
    <property type="match status" value="1"/>
</dbReference>
<evidence type="ECO:0000313" key="3">
    <source>
        <dbReference type="WBParaSite" id="nRc.2.0.1.t31349-RA"/>
    </source>
</evidence>
<reference evidence="3" key="1">
    <citation type="submission" date="2022-11" db="UniProtKB">
        <authorList>
            <consortium name="WormBaseParasite"/>
        </authorList>
    </citation>
    <scope>IDENTIFICATION</scope>
</reference>
<evidence type="ECO:0000313" key="2">
    <source>
        <dbReference type="Proteomes" id="UP000887565"/>
    </source>
</evidence>
<sequence>MEVEKILIHEDFYTVTYETDVVALIKLKKAVQIPQTMAPIAFSDQPVSNVSRCFVAARPGVRRIYTIQKWNLTNRDVYVNEAGLNNPITLVNVETQLDDQEIKADVLESEEKALLRFTLGSPLVCRHNEVDVVQGLVDEVHYDRGSKYNHRLVFTDVHKFSSWIAQTSEKMMQ</sequence>
<dbReference type="Gene3D" id="2.40.10.10">
    <property type="entry name" value="Trypsin-like serine proteases"/>
    <property type="match status" value="2"/>
</dbReference>
<dbReference type="SUPFAM" id="SSF50494">
    <property type="entry name" value="Trypsin-like serine proteases"/>
    <property type="match status" value="1"/>
</dbReference>
<dbReference type="InterPro" id="IPR043504">
    <property type="entry name" value="Peptidase_S1_PA_chymotrypsin"/>
</dbReference>
<dbReference type="GO" id="GO:0006508">
    <property type="term" value="P:proteolysis"/>
    <property type="evidence" value="ECO:0007669"/>
    <property type="project" value="InterPro"/>
</dbReference>